<dbReference type="Proteomes" id="UP001549184">
    <property type="component" value="Unassembled WGS sequence"/>
</dbReference>
<accession>A0ABV2JUI4</accession>
<sequence length="68" mass="7316">MPAATLPIAPPVTFNAAREGDAYRGEIIQSNGERAARTHHLHATVQAALQAADRLWKSLRAQAAEVDL</sequence>
<comment type="caution">
    <text evidence="1">The sequence shown here is derived from an EMBL/GenBank/DDBJ whole genome shotgun (WGS) entry which is preliminary data.</text>
</comment>
<dbReference type="EMBL" id="JBEPMU010000003">
    <property type="protein sequence ID" value="MET3652500.1"/>
    <property type="molecule type" value="Genomic_DNA"/>
</dbReference>
<reference evidence="1 2" key="1">
    <citation type="submission" date="2024-06" db="EMBL/GenBank/DDBJ databases">
        <title>Sorghum-associated microbial communities from plants grown in Nebraska, USA.</title>
        <authorList>
            <person name="Schachtman D."/>
        </authorList>
    </citation>
    <scope>NUCLEOTIDE SEQUENCE [LARGE SCALE GENOMIC DNA]</scope>
    <source>
        <strain evidence="1 2">1073</strain>
    </source>
</reference>
<protein>
    <submittedName>
        <fullName evidence="1">Uncharacterized protein</fullName>
    </submittedName>
</protein>
<evidence type="ECO:0000313" key="1">
    <source>
        <dbReference type="EMBL" id="MET3652500.1"/>
    </source>
</evidence>
<proteinExistence type="predicted"/>
<organism evidence="1 2">
    <name type="scientific">Dyella japonica</name>
    <dbReference type="NCBI Taxonomy" id="231455"/>
    <lineage>
        <taxon>Bacteria</taxon>
        <taxon>Pseudomonadati</taxon>
        <taxon>Pseudomonadota</taxon>
        <taxon>Gammaproteobacteria</taxon>
        <taxon>Lysobacterales</taxon>
        <taxon>Rhodanobacteraceae</taxon>
        <taxon>Dyella</taxon>
    </lineage>
</organism>
<evidence type="ECO:0000313" key="2">
    <source>
        <dbReference type="Proteomes" id="UP001549184"/>
    </source>
</evidence>
<dbReference type="RefSeq" id="WP_354013906.1">
    <property type="nucleotide sequence ID" value="NZ_JBEPMU010000003.1"/>
</dbReference>
<keyword evidence="2" id="KW-1185">Reference proteome</keyword>
<gene>
    <name evidence="1" type="ORF">ABIC75_002232</name>
</gene>
<name>A0ABV2JUI4_9GAMM</name>